<evidence type="ECO:0000256" key="6">
    <source>
        <dbReference type="ARBA" id="ARBA00023040"/>
    </source>
</evidence>
<evidence type="ECO:0000256" key="9">
    <source>
        <dbReference type="ARBA" id="ARBA00023170"/>
    </source>
</evidence>
<feature type="transmembrane region" description="Helical" evidence="13">
    <location>
        <begin position="157"/>
        <end position="177"/>
    </location>
</feature>
<dbReference type="Proteomes" id="UP000069940">
    <property type="component" value="Unassembled WGS sequence"/>
</dbReference>
<keyword evidence="5 13" id="KW-1133">Transmembrane helix</keyword>
<dbReference type="InterPro" id="IPR001556">
    <property type="entry name" value="Bombsn_rcpt-like"/>
</dbReference>
<dbReference type="RefSeq" id="XP_062711464.1">
    <property type="nucleotide sequence ID" value="XM_062855480.1"/>
</dbReference>
<keyword evidence="9 12" id="KW-0675">Receptor</keyword>
<dbReference type="SMART" id="SM01381">
    <property type="entry name" value="7TM_GPCR_Srsx"/>
    <property type="match status" value="1"/>
</dbReference>
<keyword evidence="6 12" id="KW-0297">G-protein coupled receptor</keyword>
<dbReference type="Gene3D" id="1.20.1070.10">
    <property type="entry name" value="Rhodopsin 7-helix transmembrane proteins"/>
    <property type="match status" value="1"/>
</dbReference>
<feature type="domain" description="G-protein coupled receptors family 1 profile" evidence="14">
    <location>
        <begin position="92"/>
        <end position="359"/>
    </location>
</feature>
<dbReference type="PROSITE" id="PS00237">
    <property type="entry name" value="G_PROTEIN_RECEP_F1_1"/>
    <property type="match status" value="1"/>
</dbReference>
<dbReference type="SUPFAM" id="SSF81321">
    <property type="entry name" value="Family A G protein-coupled receptor-like"/>
    <property type="match status" value="1"/>
</dbReference>
<evidence type="ECO:0000256" key="4">
    <source>
        <dbReference type="ARBA" id="ARBA00022692"/>
    </source>
</evidence>
<comment type="similarity">
    <text evidence="2 12">Belongs to the G-protein coupled receptor 1 family.</text>
</comment>
<evidence type="ECO:0000256" key="13">
    <source>
        <dbReference type="SAM" id="Phobius"/>
    </source>
</evidence>
<reference evidence="16" key="1">
    <citation type="journal article" date="2015" name="Proc. Natl. Acad. Sci. U.S.A.">
        <title>Genome sequence of the Asian Tiger mosquito, Aedes albopictus, reveals insights into its biology, genetics, and evolution.</title>
        <authorList>
            <person name="Chen X.G."/>
            <person name="Jiang X."/>
            <person name="Gu J."/>
            <person name="Xu M."/>
            <person name="Wu Y."/>
            <person name="Deng Y."/>
            <person name="Zhang C."/>
            <person name="Bonizzoni M."/>
            <person name="Dermauw W."/>
            <person name="Vontas J."/>
            <person name="Armbruster P."/>
            <person name="Huang X."/>
            <person name="Yang Y."/>
            <person name="Zhang H."/>
            <person name="He W."/>
            <person name="Peng H."/>
            <person name="Liu Y."/>
            <person name="Wu K."/>
            <person name="Chen J."/>
            <person name="Lirakis M."/>
            <person name="Topalis P."/>
            <person name="Van Leeuwen T."/>
            <person name="Hall A.B."/>
            <person name="Jiang X."/>
            <person name="Thorpe C."/>
            <person name="Mueller R.L."/>
            <person name="Sun C."/>
            <person name="Waterhouse R.M."/>
            <person name="Yan G."/>
            <person name="Tu Z.J."/>
            <person name="Fang X."/>
            <person name="James A.A."/>
        </authorList>
    </citation>
    <scope>NUCLEOTIDE SEQUENCE [LARGE SCALE GENOMIC DNA]</scope>
    <source>
        <strain evidence="16">Foshan</strain>
    </source>
</reference>
<evidence type="ECO:0000313" key="16">
    <source>
        <dbReference type="Proteomes" id="UP000069940"/>
    </source>
</evidence>
<evidence type="ECO:0000256" key="12">
    <source>
        <dbReference type="RuleBase" id="RU000688"/>
    </source>
</evidence>
<reference evidence="15" key="2">
    <citation type="submission" date="2025-05" db="UniProtKB">
        <authorList>
            <consortium name="EnsemblMetazoa"/>
        </authorList>
    </citation>
    <scope>IDENTIFICATION</scope>
    <source>
        <strain evidence="15">Foshan</strain>
    </source>
</reference>
<evidence type="ECO:0000256" key="7">
    <source>
        <dbReference type="ARBA" id="ARBA00023136"/>
    </source>
</evidence>
<feature type="transmembrane region" description="Helical" evidence="13">
    <location>
        <begin position="339"/>
        <end position="362"/>
    </location>
</feature>
<dbReference type="PANTHER" id="PTHR45695:SF24">
    <property type="entry name" value="NEUROPEPTIDE CCHAMIDE-2 RECEPTOR"/>
    <property type="match status" value="1"/>
</dbReference>
<feature type="transmembrane region" description="Helical" evidence="13">
    <location>
        <begin position="113"/>
        <end position="137"/>
    </location>
</feature>
<evidence type="ECO:0000256" key="10">
    <source>
        <dbReference type="ARBA" id="ARBA00023180"/>
    </source>
</evidence>
<proteinExistence type="inferred from homology"/>
<dbReference type="GeneID" id="115267628"/>
<feature type="transmembrane region" description="Helical" evidence="13">
    <location>
        <begin position="189"/>
        <end position="211"/>
    </location>
</feature>
<name>A0ABM1ZSL7_AEDAL</name>
<evidence type="ECO:0000259" key="14">
    <source>
        <dbReference type="PROSITE" id="PS50262"/>
    </source>
</evidence>
<sequence>MELWGLWTNETEPVTVDFQHILGFPVVPSTVEDIFGSNRIQKSVRMLESTEATAFGDVSVDHVDEYEPYADRLETYIVPVVFAIIFIVGILGNGTLVIIFLRHRAMRNIPNTYIFSLALADLLVIFVCVPLASIIYTLESWPWGVTLCRVTEFFREISIGVSVFTLTALAADRYCAIVNPLRKLQTRPVTVIVAVLIWLLAIAFAIPSAAISDVVVVKIESNKTIEYCSPFGQPSDNAAAYTKYKTIVNSVIYYFLPLAIIGILYILMAYRLHASARDMPGENAGPQSRSQARARRHVARMVITFVVVFIICFLPHHVFQLWFHLNPNSLYEYDDFWHILRITGFCLSFLNSCINPVALYCVSGVFRQHFHRYLCCRQMSVQRRIGMSSVGNACETSFVSTIRRSQHNHSIRKSLSVHSVQSTKR</sequence>
<dbReference type="EnsemblMetazoa" id="AALFPA23_021273.R31441">
    <property type="protein sequence ID" value="AALFPA23_021273.P31441"/>
    <property type="gene ID" value="AALFPA23_021273"/>
</dbReference>
<dbReference type="EnsemblMetazoa" id="AALFPA23_021273.R31440">
    <property type="protein sequence ID" value="AALFPA23_021273.P31440"/>
    <property type="gene ID" value="AALFPA23_021273"/>
</dbReference>
<dbReference type="PROSITE" id="PS50262">
    <property type="entry name" value="G_PROTEIN_RECEP_F1_2"/>
    <property type="match status" value="1"/>
</dbReference>
<feature type="transmembrane region" description="Helical" evidence="13">
    <location>
        <begin position="251"/>
        <end position="270"/>
    </location>
</feature>
<protein>
    <recommendedName>
        <fullName evidence="14">G-protein coupled receptors family 1 profile domain-containing protein</fullName>
    </recommendedName>
</protein>
<dbReference type="InterPro" id="IPR017452">
    <property type="entry name" value="GPCR_Rhodpsn_7TM"/>
</dbReference>
<evidence type="ECO:0000256" key="11">
    <source>
        <dbReference type="ARBA" id="ARBA00023224"/>
    </source>
</evidence>
<evidence type="ECO:0000256" key="8">
    <source>
        <dbReference type="ARBA" id="ARBA00023157"/>
    </source>
</evidence>
<dbReference type="RefSeq" id="XP_062711465.1">
    <property type="nucleotide sequence ID" value="XM_062855481.1"/>
</dbReference>
<dbReference type="CDD" id="cd15927">
    <property type="entry name" value="7tmA_Bombesin_R-like"/>
    <property type="match status" value="1"/>
</dbReference>
<dbReference type="PRINTS" id="PR00358">
    <property type="entry name" value="BOMBESINR"/>
</dbReference>
<keyword evidence="16" id="KW-1185">Reference proteome</keyword>
<keyword evidence="10" id="KW-0325">Glycoprotein</keyword>
<evidence type="ECO:0000256" key="5">
    <source>
        <dbReference type="ARBA" id="ARBA00022989"/>
    </source>
</evidence>
<dbReference type="Pfam" id="PF00001">
    <property type="entry name" value="7tm_1"/>
    <property type="match status" value="1"/>
</dbReference>
<feature type="transmembrane region" description="Helical" evidence="13">
    <location>
        <begin position="76"/>
        <end position="101"/>
    </location>
</feature>
<dbReference type="PANTHER" id="PTHR45695">
    <property type="entry name" value="LEUCOKININ RECEPTOR-RELATED"/>
    <property type="match status" value="1"/>
</dbReference>
<dbReference type="PRINTS" id="PR00237">
    <property type="entry name" value="GPCRRHODOPSN"/>
</dbReference>
<accession>A0ABM1ZSL7</accession>
<keyword evidence="8" id="KW-1015">Disulfide bond</keyword>
<evidence type="ECO:0000256" key="3">
    <source>
        <dbReference type="ARBA" id="ARBA00022475"/>
    </source>
</evidence>
<evidence type="ECO:0000313" key="15">
    <source>
        <dbReference type="EnsemblMetazoa" id="AALFPA23_021273.P31440"/>
    </source>
</evidence>
<keyword evidence="4 12" id="KW-0812">Transmembrane</keyword>
<organism evidence="15 16">
    <name type="scientific">Aedes albopictus</name>
    <name type="common">Asian tiger mosquito</name>
    <name type="synonym">Stegomyia albopicta</name>
    <dbReference type="NCBI Taxonomy" id="7160"/>
    <lineage>
        <taxon>Eukaryota</taxon>
        <taxon>Metazoa</taxon>
        <taxon>Ecdysozoa</taxon>
        <taxon>Arthropoda</taxon>
        <taxon>Hexapoda</taxon>
        <taxon>Insecta</taxon>
        <taxon>Pterygota</taxon>
        <taxon>Neoptera</taxon>
        <taxon>Endopterygota</taxon>
        <taxon>Diptera</taxon>
        <taxon>Nematocera</taxon>
        <taxon>Culicoidea</taxon>
        <taxon>Culicidae</taxon>
        <taxon>Culicinae</taxon>
        <taxon>Aedini</taxon>
        <taxon>Aedes</taxon>
        <taxon>Stegomyia</taxon>
    </lineage>
</organism>
<evidence type="ECO:0000256" key="2">
    <source>
        <dbReference type="ARBA" id="ARBA00010663"/>
    </source>
</evidence>
<keyword evidence="11 12" id="KW-0807">Transducer</keyword>
<dbReference type="InterPro" id="IPR000276">
    <property type="entry name" value="GPCR_Rhodpsn"/>
</dbReference>
<feature type="transmembrane region" description="Helical" evidence="13">
    <location>
        <begin position="298"/>
        <end position="319"/>
    </location>
</feature>
<comment type="subcellular location">
    <subcellularLocation>
        <location evidence="1">Cell membrane</location>
        <topology evidence="1">Multi-pass membrane protein</topology>
    </subcellularLocation>
</comment>
<keyword evidence="7 13" id="KW-0472">Membrane</keyword>
<keyword evidence="3" id="KW-1003">Cell membrane</keyword>
<evidence type="ECO:0000256" key="1">
    <source>
        <dbReference type="ARBA" id="ARBA00004651"/>
    </source>
</evidence>